<proteinExistence type="predicted"/>
<dbReference type="EMBL" id="LR862130">
    <property type="protein sequence ID" value="CAD1829983.1"/>
    <property type="molecule type" value="Genomic_DNA"/>
</dbReference>
<feature type="region of interest" description="Disordered" evidence="1">
    <location>
        <begin position="297"/>
        <end position="333"/>
    </location>
</feature>
<evidence type="ECO:0000313" key="2">
    <source>
        <dbReference type="EMBL" id="CAD1829983.1"/>
    </source>
</evidence>
<dbReference type="AlphaFoldDB" id="A0A6V7PGY0"/>
<name>A0A6V7PGY0_ANACO</name>
<evidence type="ECO:0000256" key="1">
    <source>
        <dbReference type="SAM" id="MobiDB-lite"/>
    </source>
</evidence>
<protein>
    <submittedName>
        <fullName evidence="2">Uncharacterized protein</fullName>
    </submittedName>
</protein>
<accession>A0A6V7PGY0</accession>
<sequence length="333" mass="36685">MSFTRLKVRSTARACYRMFAKIWPECSTHLFLSFDTVRQKIINDEDGEKHEICASPSLNKQAIQLLQTPSHAPNLNSPACATSNALAMDKNIDFASVSQTKLSSISDSEKNYQSLLSARKEKGPPIAISVRAVNVSDKESPHISYSNNSDLGVDHLSASFSLQNSAFSHASTATLNKDVVNHGDQDLENLIPLVHSAKDSTKSPNAKDRQWPISFYDHFDSTGTSFNETYCGAPMKGSASTDGLRKMNSMQQCSTSPSQSNCDENMQLVYHNNKPGLDSQVLRHNIPTQLMIADEKLTSDSGTSFPQLRHQVSGNDRKSSSDKHKALHQMASF</sequence>
<feature type="compositionally biased region" description="Basic and acidic residues" evidence="1">
    <location>
        <begin position="315"/>
        <end position="324"/>
    </location>
</feature>
<feature type="compositionally biased region" description="Polar residues" evidence="1">
    <location>
        <begin position="299"/>
        <end position="314"/>
    </location>
</feature>
<organism evidence="2">
    <name type="scientific">Ananas comosus var. bracteatus</name>
    <name type="common">red pineapple</name>
    <dbReference type="NCBI Taxonomy" id="296719"/>
    <lineage>
        <taxon>Eukaryota</taxon>
        <taxon>Viridiplantae</taxon>
        <taxon>Streptophyta</taxon>
        <taxon>Embryophyta</taxon>
        <taxon>Tracheophyta</taxon>
        <taxon>Spermatophyta</taxon>
        <taxon>Magnoliopsida</taxon>
        <taxon>Liliopsida</taxon>
        <taxon>Poales</taxon>
        <taxon>Bromeliaceae</taxon>
        <taxon>Bromelioideae</taxon>
        <taxon>Ananas</taxon>
    </lineage>
</organism>
<reference evidence="2" key="1">
    <citation type="submission" date="2020-07" db="EMBL/GenBank/DDBJ databases">
        <authorList>
            <person name="Lin J."/>
        </authorList>
    </citation>
    <scope>NUCLEOTIDE SEQUENCE</scope>
</reference>
<gene>
    <name evidence="2" type="ORF">CB5_LOCUS13194</name>
</gene>